<feature type="region of interest" description="Disordered" evidence="6">
    <location>
        <begin position="1"/>
        <end position="41"/>
    </location>
</feature>
<dbReference type="InterPro" id="IPR036259">
    <property type="entry name" value="MFS_trans_sf"/>
</dbReference>
<dbReference type="AlphaFoldDB" id="A0A553I1D7"/>
<reference evidence="10" key="1">
    <citation type="submission" date="2019-06" db="EMBL/GenBank/DDBJ databases">
        <title>Draft genome sequence of the griseofulvin-producing fungus Xylaria cubensis strain G536.</title>
        <authorList>
            <person name="Mead M.E."/>
            <person name="Raja H.A."/>
            <person name="Steenwyk J.L."/>
            <person name="Knowles S.L."/>
            <person name="Oberlies N.H."/>
            <person name="Rokas A."/>
        </authorList>
    </citation>
    <scope>NUCLEOTIDE SEQUENCE [LARGE SCALE GENOMIC DNA]</scope>
    <source>
        <strain evidence="10">G536</strain>
    </source>
</reference>
<dbReference type="EMBL" id="VFLP01000025">
    <property type="protein sequence ID" value="TRX93987.1"/>
    <property type="molecule type" value="Genomic_DNA"/>
</dbReference>
<dbReference type="Pfam" id="PF07690">
    <property type="entry name" value="MFS_1"/>
    <property type="match status" value="1"/>
</dbReference>
<feature type="transmembrane region" description="Helical" evidence="7">
    <location>
        <begin position="175"/>
        <end position="194"/>
    </location>
</feature>
<evidence type="ECO:0000256" key="3">
    <source>
        <dbReference type="ARBA" id="ARBA00022692"/>
    </source>
</evidence>
<feature type="transmembrane region" description="Helical" evidence="7">
    <location>
        <begin position="132"/>
        <end position="155"/>
    </location>
</feature>
<dbReference type="GO" id="GO:0022857">
    <property type="term" value="F:transmembrane transporter activity"/>
    <property type="evidence" value="ECO:0007669"/>
    <property type="project" value="InterPro"/>
</dbReference>
<feature type="transmembrane region" description="Helical" evidence="7">
    <location>
        <begin position="201"/>
        <end position="226"/>
    </location>
</feature>
<dbReference type="Gene3D" id="3.40.30.10">
    <property type="entry name" value="Glutaredoxin"/>
    <property type="match status" value="1"/>
</dbReference>
<feature type="transmembrane region" description="Helical" evidence="7">
    <location>
        <begin position="287"/>
        <end position="307"/>
    </location>
</feature>
<name>A0A553I1D7_9PEZI</name>
<feature type="transmembrane region" description="Helical" evidence="7">
    <location>
        <begin position="592"/>
        <end position="613"/>
    </location>
</feature>
<comment type="subcellular location">
    <subcellularLocation>
        <location evidence="1">Membrane</location>
        <topology evidence="1">Multi-pass membrane protein</topology>
    </subcellularLocation>
</comment>
<feature type="transmembrane region" description="Helical" evidence="7">
    <location>
        <begin position="258"/>
        <end position="281"/>
    </location>
</feature>
<feature type="domain" description="Major facilitator superfamily (MFS) profile" evidence="8">
    <location>
        <begin position="133"/>
        <end position="752"/>
    </location>
</feature>
<evidence type="ECO:0000256" key="6">
    <source>
        <dbReference type="SAM" id="MobiDB-lite"/>
    </source>
</evidence>
<dbReference type="CDD" id="cd02947">
    <property type="entry name" value="TRX_family"/>
    <property type="match status" value="1"/>
</dbReference>
<feature type="transmembrane region" description="Helical" evidence="7">
    <location>
        <begin position="707"/>
        <end position="723"/>
    </location>
</feature>
<feature type="region of interest" description="Disordered" evidence="6">
    <location>
        <begin position="68"/>
        <end position="101"/>
    </location>
</feature>
<dbReference type="GO" id="GO:0005886">
    <property type="term" value="C:plasma membrane"/>
    <property type="evidence" value="ECO:0007669"/>
    <property type="project" value="TreeGrafter"/>
</dbReference>
<feature type="compositionally biased region" description="Basic and acidic residues" evidence="6">
    <location>
        <begin position="354"/>
        <end position="372"/>
    </location>
</feature>
<dbReference type="InterPro" id="IPR011701">
    <property type="entry name" value="MFS"/>
</dbReference>
<dbReference type="FunFam" id="1.20.1720.10:FF:000009">
    <property type="entry name" value="MFS multidrug transporter"/>
    <property type="match status" value="1"/>
</dbReference>
<evidence type="ECO:0000313" key="9">
    <source>
        <dbReference type="EMBL" id="TRX93987.1"/>
    </source>
</evidence>
<dbReference type="FunFam" id="1.20.1250.20:FF:000396">
    <property type="entry name" value="MFS general substrate transporter"/>
    <property type="match status" value="1"/>
</dbReference>
<evidence type="ECO:0000259" key="8">
    <source>
        <dbReference type="PROSITE" id="PS50850"/>
    </source>
</evidence>
<dbReference type="PROSITE" id="PS50850">
    <property type="entry name" value="MFS"/>
    <property type="match status" value="1"/>
</dbReference>
<feature type="transmembrane region" description="Helical" evidence="7">
    <location>
        <begin position="661"/>
        <end position="687"/>
    </location>
</feature>
<gene>
    <name evidence="9" type="ORF">FHL15_005065</name>
</gene>
<dbReference type="STRING" id="2512241.A0A553I1D7"/>
<feature type="region of interest" description="Disordered" evidence="6">
    <location>
        <begin position="410"/>
        <end position="447"/>
    </location>
</feature>
<dbReference type="OrthoDB" id="4500315at2759"/>
<feature type="transmembrane region" description="Helical" evidence="7">
    <location>
        <begin position="554"/>
        <end position="580"/>
    </location>
</feature>
<dbReference type="PANTHER" id="PTHR23502:SF4">
    <property type="entry name" value="MAJOR FACILITATOR SUPERFAMILY (MFS) PROFILE DOMAIN-CONTAINING PROTEIN-RELATED"/>
    <property type="match status" value="1"/>
</dbReference>
<feature type="transmembrane region" description="Helical" evidence="7">
    <location>
        <begin position="232"/>
        <end position="251"/>
    </location>
</feature>
<evidence type="ECO:0000256" key="4">
    <source>
        <dbReference type="ARBA" id="ARBA00022989"/>
    </source>
</evidence>
<dbReference type="Gene3D" id="1.20.1250.20">
    <property type="entry name" value="MFS general substrate transporter like domains"/>
    <property type="match status" value="1"/>
</dbReference>
<accession>A0A553I1D7</accession>
<dbReference type="Proteomes" id="UP000319160">
    <property type="component" value="Unassembled WGS sequence"/>
</dbReference>
<keyword evidence="2" id="KW-0813">Transport</keyword>
<feature type="region of interest" description="Disordered" evidence="6">
    <location>
        <begin position="452"/>
        <end position="471"/>
    </location>
</feature>
<evidence type="ECO:0000256" key="7">
    <source>
        <dbReference type="SAM" id="Phobius"/>
    </source>
</evidence>
<protein>
    <recommendedName>
        <fullName evidence="8">Major facilitator superfamily (MFS) profile domain-containing protein</fullName>
    </recommendedName>
</protein>
<evidence type="ECO:0000256" key="1">
    <source>
        <dbReference type="ARBA" id="ARBA00004141"/>
    </source>
</evidence>
<comment type="caution">
    <text evidence="9">The sequence shown here is derived from an EMBL/GenBank/DDBJ whole genome shotgun (WGS) entry which is preliminary data.</text>
</comment>
<keyword evidence="4 7" id="KW-1133">Transmembrane helix</keyword>
<feature type="region of interest" description="Disordered" evidence="6">
    <location>
        <begin position="342"/>
        <end position="375"/>
    </location>
</feature>
<dbReference type="InterPro" id="IPR036249">
    <property type="entry name" value="Thioredoxin-like_sf"/>
</dbReference>
<dbReference type="Gene3D" id="1.20.1720.10">
    <property type="entry name" value="Multidrug resistance protein D"/>
    <property type="match status" value="1"/>
</dbReference>
<keyword evidence="3 7" id="KW-0812">Transmembrane</keyword>
<evidence type="ECO:0000313" key="10">
    <source>
        <dbReference type="Proteomes" id="UP000319160"/>
    </source>
</evidence>
<evidence type="ECO:0000256" key="5">
    <source>
        <dbReference type="ARBA" id="ARBA00023136"/>
    </source>
</evidence>
<organism evidence="9 10">
    <name type="scientific">Xylaria flabelliformis</name>
    <dbReference type="NCBI Taxonomy" id="2512241"/>
    <lineage>
        <taxon>Eukaryota</taxon>
        <taxon>Fungi</taxon>
        <taxon>Dikarya</taxon>
        <taxon>Ascomycota</taxon>
        <taxon>Pezizomycotina</taxon>
        <taxon>Sordariomycetes</taxon>
        <taxon>Xylariomycetidae</taxon>
        <taxon>Xylariales</taxon>
        <taxon>Xylariaceae</taxon>
        <taxon>Xylaria</taxon>
    </lineage>
</organism>
<feature type="transmembrane region" description="Helical" evidence="7">
    <location>
        <begin position="634"/>
        <end position="655"/>
    </location>
</feature>
<dbReference type="SUPFAM" id="SSF52833">
    <property type="entry name" value="Thioredoxin-like"/>
    <property type="match status" value="1"/>
</dbReference>
<dbReference type="InterPro" id="IPR020846">
    <property type="entry name" value="MFS_dom"/>
</dbReference>
<sequence length="989" mass="108383">MAGEPKGSGPGRSWRALFTRKSDDSLDQGQIGGKQPKPTWNMGILNDRETIEVPGSVLLLSNERNEPLGLRNAPARTSHSSLPTGMLPEPPIPARGQEEEKKLTKDGQIILDPQPDDSHNDPLNWPSWRRDCALLSLGLYSMVGGGITPILAAGFTNVAHDYNVDVSRVSLTTGLYMLGLGIGCVIFSPTAILWGKRPVYLFSVILFISSAVWCALSPSFTSLILARIFQGIAVSPVECLPSATIAEIFFLHERAFRIGIYTLLLLGGKNLVPLVSAAIINALDWRWVFWIVAIVVGFCGVLLFLFVPETFWDRTPIPKSARRVTKRPSFFSRRSSRHVVPKVSDVADATTEQPAHEGAEIKPTEEKSEAVRPKQQRHVGFASGMEDHSNLEKSHGENNLPSVPVEAASETIPSQHDETPAAASSTTHEVPLSPPRPQNERTLSSQSVTTPISIDRFGGHNLAPENNSTLPDYFLDTEAQHQGHHALSSDGDSERMSFSNLAAATMGQVYTHKLREAPRQSFKSQLKIHNGRINQDLWWKAAVRPFILYSYPAVLWSSAVYACSVGWLIVISECVAVIYREGYYQFDALSTGLVYISPFIGGVLGTAVAGRVSDVIVKAMARRNGGLYEPEFRLVMAIPILITTLLGLIGFGWSANVDDPWIVPTVFFGVVSFGCSLGSTTAITFCVDSYRQYAGEALVTLNFSKNVLHGLVFSFFVTGWLKSDGSKTVFTWIGVIQLIVLLFTVPMYIYGKRARMWTVYLFARTRLARRPTTNLKVEVDNYSYNLYHEIKHQLHLWLIDMSPTTRVSLAPTYRGFGLRVTRTFATSPASRAKNQIYASVRRPDDFHTYQLLSSSARTPLITLWTTSWCGTCRVVSPLLKSLVESGVGEQEGGVAFCTVEYDAPDIMSGSGGGGGGGGGLGMTYMITSIPTLLSFDAGEAMTDTKITDGKKLADRAFLEEWIRNEARRHGGRGSGGGKGVFGGLFGGLR</sequence>
<feature type="compositionally biased region" description="Gly residues" evidence="6">
    <location>
        <begin position="1"/>
        <end position="10"/>
    </location>
</feature>
<dbReference type="PANTHER" id="PTHR23502">
    <property type="entry name" value="MAJOR FACILITATOR SUPERFAMILY"/>
    <property type="match status" value="1"/>
</dbReference>
<keyword evidence="10" id="KW-1185">Reference proteome</keyword>
<feature type="transmembrane region" description="Helical" evidence="7">
    <location>
        <begin position="729"/>
        <end position="750"/>
    </location>
</feature>
<dbReference type="SUPFAM" id="SSF103473">
    <property type="entry name" value="MFS general substrate transporter"/>
    <property type="match status" value="1"/>
</dbReference>
<evidence type="ECO:0000256" key="2">
    <source>
        <dbReference type="ARBA" id="ARBA00022448"/>
    </source>
</evidence>
<keyword evidence="5 7" id="KW-0472">Membrane</keyword>
<proteinExistence type="predicted"/>